<dbReference type="EMBL" id="OV121133">
    <property type="protein sequence ID" value="CAH0550503.1"/>
    <property type="molecule type" value="Genomic_DNA"/>
</dbReference>
<gene>
    <name evidence="11" type="ORF">MELIAE_LOCUS3305</name>
</gene>
<keyword evidence="12" id="KW-1185">Reference proteome</keyword>
<feature type="transmembrane region" description="Helical" evidence="10">
    <location>
        <begin position="211"/>
        <end position="232"/>
    </location>
</feature>
<evidence type="ECO:0000256" key="9">
    <source>
        <dbReference type="RuleBase" id="RU000688"/>
    </source>
</evidence>
<dbReference type="GO" id="GO:0005886">
    <property type="term" value="C:plasma membrane"/>
    <property type="evidence" value="ECO:0007669"/>
    <property type="project" value="UniProtKB-SubCell"/>
</dbReference>
<feature type="transmembrane region" description="Helical" evidence="10">
    <location>
        <begin position="170"/>
        <end position="190"/>
    </location>
</feature>
<dbReference type="OrthoDB" id="10042731at2759"/>
<keyword evidence="4 10" id="KW-1133">Transmembrane helix</keyword>
<feature type="transmembrane region" description="Helical" evidence="10">
    <location>
        <begin position="313"/>
        <end position="333"/>
    </location>
</feature>
<dbReference type="InterPro" id="IPR000276">
    <property type="entry name" value="GPCR_Rhodpsn"/>
</dbReference>
<comment type="subcellular location">
    <subcellularLocation>
        <location evidence="1">Cell membrane</location>
        <topology evidence="1">Multi-pass membrane protein</topology>
    </subcellularLocation>
</comment>
<evidence type="ECO:0000256" key="10">
    <source>
        <dbReference type="SAM" id="Phobius"/>
    </source>
</evidence>
<evidence type="ECO:0000256" key="6">
    <source>
        <dbReference type="ARBA" id="ARBA00023136"/>
    </source>
</evidence>
<evidence type="ECO:0000256" key="5">
    <source>
        <dbReference type="ARBA" id="ARBA00023040"/>
    </source>
</evidence>
<dbReference type="PANTHER" id="PTHR24249">
    <property type="entry name" value="HISTAMINE RECEPTOR-RELATED G-PROTEIN COUPLED RECEPTOR"/>
    <property type="match status" value="1"/>
</dbReference>
<evidence type="ECO:0000256" key="4">
    <source>
        <dbReference type="ARBA" id="ARBA00022989"/>
    </source>
</evidence>
<dbReference type="Proteomes" id="UP001154078">
    <property type="component" value="Chromosome 2"/>
</dbReference>
<comment type="similarity">
    <text evidence="9">Belongs to the G-protein coupled receptor 1 family.</text>
</comment>
<sequence length="511" mass="56011">MGNDFTKFLHQNNPAHFTKIANLTVVPLIFSSDHQTNTSHINVSMDATFNFNQSHLALYSTYYGELSTENLSDPEVNITKTISRLTSPLAVTVAVLLVFLFSPMILIGNSLVLVAMYRFKRLRTPSNYLVMSLATSDLGIGMFMPIGMYLELGGDKNFTSARVCLMSYGVAISLCSVSVLVMVAIAVDRFTSLARPLRYNNLITHTAVERYIAVFWAYSSMVGFTPLVYSIVSGKNYSSLGDCSFGDLVAKPVQLFMFCAVYGPSAVVLLVCYGYIYLVARGHARAIRSETRQSNSYSPAGVRRSSSSQPPRYGLALAITAGMFIGLWMPFQVCMLMDVFIGTNILTAWVAVYLALPILASSAFNPWVYGYRNSELRAAVRRVVDDLLTALGFTYRSHQTSDPAAPSVAATIGDPGSFINHVQRDCLGWKPEGDFLLVPIARPENSSVVSDGDVPRLYRDSNNPKIVISSDTPRILRGSRSMVESFAITNGADILIITGKERGMKHGASIV</sequence>
<evidence type="ECO:0000256" key="2">
    <source>
        <dbReference type="ARBA" id="ARBA00022475"/>
    </source>
</evidence>
<feature type="transmembrane region" description="Helical" evidence="10">
    <location>
        <begin position="128"/>
        <end position="150"/>
    </location>
</feature>
<evidence type="ECO:0000256" key="8">
    <source>
        <dbReference type="ARBA" id="ARBA00023224"/>
    </source>
</evidence>
<dbReference type="AlphaFoldDB" id="A0A9P0AX90"/>
<dbReference type="GO" id="GO:0004930">
    <property type="term" value="F:G protein-coupled receptor activity"/>
    <property type="evidence" value="ECO:0007669"/>
    <property type="project" value="UniProtKB-KW"/>
</dbReference>
<dbReference type="PRINTS" id="PR00237">
    <property type="entry name" value="GPCRRHODOPSN"/>
</dbReference>
<keyword evidence="2" id="KW-1003">Cell membrane</keyword>
<feature type="transmembrane region" description="Helical" evidence="10">
    <location>
        <begin position="255"/>
        <end position="278"/>
    </location>
</feature>
<dbReference type="InterPro" id="IPR050569">
    <property type="entry name" value="TAAR"/>
</dbReference>
<keyword evidence="6 10" id="KW-0472">Membrane</keyword>
<dbReference type="PROSITE" id="PS00237">
    <property type="entry name" value="G_PROTEIN_RECEP_F1_1"/>
    <property type="match status" value="1"/>
</dbReference>
<reference evidence="11" key="1">
    <citation type="submission" date="2021-12" db="EMBL/GenBank/DDBJ databases">
        <authorList>
            <person name="King R."/>
        </authorList>
    </citation>
    <scope>NUCLEOTIDE SEQUENCE</scope>
</reference>
<protein>
    <recommendedName>
        <fullName evidence="13">G-protein coupled receptors family 1 profile domain-containing protein</fullName>
    </recommendedName>
</protein>
<evidence type="ECO:0000256" key="7">
    <source>
        <dbReference type="ARBA" id="ARBA00023170"/>
    </source>
</evidence>
<name>A0A9P0AX90_BRAAE</name>
<feature type="transmembrane region" description="Helical" evidence="10">
    <location>
        <begin position="345"/>
        <end position="368"/>
    </location>
</feature>
<keyword evidence="7 9" id="KW-0675">Receptor</keyword>
<evidence type="ECO:0000256" key="1">
    <source>
        <dbReference type="ARBA" id="ARBA00004651"/>
    </source>
</evidence>
<accession>A0A9P0AX90</accession>
<keyword evidence="3 9" id="KW-0812">Transmembrane</keyword>
<dbReference type="PANTHER" id="PTHR24249:SF372">
    <property type="entry name" value="G-PROTEIN COUPLED RECEPTORS FAMILY 1 PROFILE DOMAIN-CONTAINING PROTEIN"/>
    <property type="match status" value="1"/>
</dbReference>
<evidence type="ECO:0000313" key="11">
    <source>
        <dbReference type="EMBL" id="CAH0550503.1"/>
    </source>
</evidence>
<proteinExistence type="inferred from homology"/>
<feature type="transmembrane region" description="Helical" evidence="10">
    <location>
        <begin position="89"/>
        <end position="116"/>
    </location>
</feature>
<evidence type="ECO:0000313" key="12">
    <source>
        <dbReference type="Proteomes" id="UP001154078"/>
    </source>
</evidence>
<organism evidence="11 12">
    <name type="scientific">Brassicogethes aeneus</name>
    <name type="common">Rape pollen beetle</name>
    <name type="synonym">Meligethes aeneus</name>
    <dbReference type="NCBI Taxonomy" id="1431903"/>
    <lineage>
        <taxon>Eukaryota</taxon>
        <taxon>Metazoa</taxon>
        <taxon>Ecdysozoa</taxon>
        <taxon>Arthropoda</taxon>
        <taxon>Hexapoda</taxon>
        <taxon>Insecta</taxon>
        <taxon>Pterygota</taxon>
        <taxon>Neoptera</taxon>
        <taxon>Endopterygota</taxon>
        <taxon>Coleoptera</taxon>
        <taxon>Polyphaga</taxon>
        <taxon>Cucujiformia</taxon>
        <taxon>Nitidulidae</taxon>
        <taxon>Meligethinae</taxon>
        <taxon>Brassicogethes</taxon>
    </lineage>
</organism>
<keyword evidence="5 9" id="KW-0297">G-protein coupled receptor</keyword>
<dbReference type="Pfam" id="PF00001">
    <property type="entry name" value="7tm_1"/>
    <property type="match status" value="1"/>
</dbReference>
<dbReference type="SMART" id="SM01381">
    <property type="entry name" value="7TM_GPCR_Srsx"/>
    <property type="match status" value="1"/>
</dbReference>
<dbReference type="SUPFAM" id="SSF81321">
    <property type="entry name" value="Family A G protein-coupled receptor-like"/>
    <property type="match status" value="1"/>
</dbReference>
<keyword evidence="8 9" id="KW-0807">Transducer</keyword>
<evidence type="ECO:0008006" key="13">
    <source>
        <dbReference type="Google" id="ProtNLM"/>
    </source>
</evidence>
<evidence type="ECO:0000256" key="3">
    <source>
        <dbReference type="ARBA" id="ARBA00022692"/>
    </source>
</evidence>
<dbReference type="Gene3D" id="1.20.1070.10">
    <property type="entry name" value="Rhodopsin 7-helix transmembrane proteins"/>
    <property type="match status" value="1"/>
</dbReference>